<organism evidence="3 4">
    <name type="scientific">Propionibacterium cyclohexanicum</name>
    <dbReference type="NCBI Taxonomy" id="64702"/>
    <lineage>
        <taxon>Bacteria</taxon>
        <taxon>Bacillati</taxon>
        <taxon>Actinomycetota</taxon>
        <taxon>Actinomycetes</taxon>
        <taxon>Propionibacteriales</taxon>
        <taxon>Propionibacteriaceae</taxon>
        <taxon>Propionibacterium</taxon>
    </lineage>
</organism>
<name>A0A1H9TRZ2_9ACTN</name>
<feature type="transmembrane region" description="Helical" evidence="2">
    <location>
        <begin position="164"/>
        <end position="181"/>
    </location>
</feature>
<dbReference type="STRING" id="64702.SAMN05443377_1277"/>
<feature type="compositionally biased region" description="Basic and acidic residues" evidence="1">
    <location>
        <begin position="213"/>
        <end position="224"/>
    </location>
</feature>
<gene>
    <name evidence="3" type="ORF">SAMN05443377_1277</name>
</gene>
<evidence type="ECO:0000256" key="1">
    <source>
        <dbReference type="SAM" id="MobiDB-lite"/>
    </source>
</evidence>
<dbReference type="InterPro" id="IPR052712">
    <property type="entry name" value="Acid_resist_chaperone_HdeD"/>
</dbReference>
<sequence>MSETNSVDTTVPAQALGTTARVIFTISGIIAVVAGILVLVWPDRTVQLTAGTFAVYAIPCGVVGIVLGAFGQGLASWRRGGHALLGLLLVVVGVVAVSGIEPERSGTMTVLGIVVGVVWIVQGVFAVAETDRSKDTLWSIIFGVVSVLSGIAVMLAPIWGTARMWVFLGITLIVLGLAQTARAQRIGDWVSNPARPQSPARTAHSVVPKPSRKRDFAQRGRTLDSDEQASRSGAQAGSGIPEQLKPKTGAPQDPPKDSTPR</sequence>
<evidence type="ECO:0000313" key="3">
    <source>
        <dbReference type="EMBL" id="SER99839.1"/>
    </source>
</evidence>
<dbReference type="GO" id="GO:0005886">
    <property type="term" value="C:plasma membrane"/>
    <property type="evidence" value="ECO:0007669"/>
    <property type="project" value="TreeGrafter"/>
</dbReference>
<protein>
    <submittedName>
        <fullName evidence="3">Uncharacterized membrane protein HdeD, DUF308 family</fullName>
    </submittedName>
</protein>
<accession>A0A1H9TRZ2</accession>
<dbReference type="AlphaFoldDB" id="A0A1H9TRZ2"/>
<feature type="transmembrane region" description="Helical" evidence="2">
    <location>
        <begin position="137"/>
        <end position="158"/>
    </location>
</feature>
<feature type="transmembrane region" description="Helical" evidence="2">
    <location>
        <begin position="83"/>
        <end position="100"/>
    </location>
</feature>
<dbReference type="OrthoDB" id="3238356at2"/>
<keyword evidence="2" id="KW-1133">Transmembrane helix</keyword>
<keyword evidence="4" id="KW-1185">Reference proteome</keyword>
<keyword evidence="2" id="KW-0472">Membrane</keyword>
<evidence type="ECO:0000256" key="2">
    <source>
        <dbReference type="SAM" id="Phobius"/>
    </source>
</evidence>
<keyword evidence="2" id="KW-0812">Transmembrane</keyword>
<dbReference type="InterPro" id="IPR005325">
    <property type="entry name" value="DUF308_memb"/>
</dbReference>
<dbReference type="PANTHER" id="PTHR34989:SF1">
    <property type="entry name" value="PROTEIN HDED"/>
    <property type="match status" value="1"/>
</dbReference>
<evidence type="ECO:0000313" key="4">
    <source>
        <dbReference type="Proteomes" id="UP000198815"/>
    </source>
</evidence>
<proteinExistence type="predicted"/>
<dbReference type="PANTHER" id="PTHR34989">
    <property type="entry name" value="PROTEIN HDED"/>
    <property type="match status" value="1"/>
</dbReference>
<dbReference type="EMBL" id="FOGZ01000027">
    <property type="protein sequence ID" value="SER99839.1"/>
    <property type="molecule type" value="Genomic_DNA"/>
</dbReference>
<dbReference type="Proteomes" id="UP000198815">
    <property type="component" value="Unassembled WGS sequence"/>
</dbReference>
<feature type="transmembrane region" description="Helical" evidence="2">
    <location>
        <begin position="53"/>
        <end position="71"/>
    </location>
</feature>
<reference evidence="3 4" key="1">
    <citation type="submission" date="2016-10" db="EMBL/GenBank/DDBJ databases">
        <authorList>
            <person name="de Groot N.N."/>
        </authorList>
    </citation>
    <scope>NUCLEOTIDE SEQUENCE [LARGE SCALE GENOMIC DNA]</scope>
    <source>
        <strain evidence="3 4">DSM 16859</strain>
    </source>
</reference>
<feature type="transmembrane region" description="Helical" evidence="2">
    <location>
        <begin position="106"/>
        <end position="125"/>
    </location>
</feature>
<feature type="transmembrane region" description="Helical" evidence="2">
    <location>
        <begin position="22"/>
        <end position="41"/>
    </location>
</feature>
<dbReference type="Pfam" id="PF03729">
    <property type="entry name" value="DUF308"/>
    <property type="match status" value="2"/>
</dbReference>
<feature type="region of interest" description="Disordered" evidence="1">
    <location>
        <begin position="190"/>
        <end position="261"/>
    </location>
</feature>
<dbReference type="RefSeq" id="WP_091971003.1">
    <property type="nucleotide sequence ID" value="NZ_FOGZ01000027.1"/>
</dbReference>